<keyword evidence="2" id="KW-1185">Reference proteome</keyword>
<comment type="caution">
    <text evidence="1">The sequence shown here is derived from an EMBL/GenBank/DDBJ whole genome shotgun (WGS) entry which is preliminary data.</text>
</comment>
<dbReference type="Proteomes" id="UP001163603">
    <property type="component" value="Chromosome 9"/>
</dbReference>
<evidence type="ECO:0000313" key="2">
    <source>
        <dbReference type="Proteomes" id="UP001163603"/>
    </source>
</evidence>
<reference evidence="2" key="1">
    <citation type="journal article" date="2023" name="G3 (Bethesda)">
        <title>Genome assembly and association tests identify interacting loci associated with vigor, precocity, and sex in interspecific pistachio rootstocks.</title>
        <authorList>
            <person name="Palmer W."/>
            <person name="Jacygrad E."/>
            <person name="Sagayaradj S."/>
            <person name="Cavanaugh K."/>
            <person name="Han R."/>
            <person name="Bertier L."/>
            <person name="Beede B."/>
            <person name="Kafkas S."/>
            <person name="Golino D."/>
            <person name="Preece J."/>
            <person name="Michelmore R."/>
        </authorList>
    </citation>
    <scope>NUCLEOTIDE SEQUENCE [LARGE SCALE GENOMIC DNA]</scope>
</reference>
<dbReference type="EMBL" id="CM047744">
    <property type="protein sequence ID" value="KAJ0027855.1"/>
    <property type="molecule type" value="Genomic_DNA"/>
</dbReference>
<proteinExistence type="predicted"/>
<sequence length="500" mass="54541">MEIRLTTQGKSGFFARVWSWLKALPCSFRAKVIELAKSIKELGKNDPRRIIHSLKVGLALSIVSLLYYARPLYDGFGVAGMWAVLTVVVVFEFTVGGTLSRCLNRGFATLSAGALGVGAQHLASLSGEKGEPIVLGILVFLLAAASTFTRFFPRIKARYDYGVLIFILTFSLVAVSGYRVDELLVLAHQRLTTILIGGATCIIVSIFVCPVWAGEDLHELLVSNLEKLASYIEGFGGEYFQDLESSQEVVSKKDKSFLQGYKSVLTSKNTEESLANLARWEPGHGRFRLRHPWKQYLKIAGLARQCAYQIEALDGFIINSDFQIPPEFQSEIQQSCRKMSAESGKALKALASSIKTMADPSAANPFVEASKNAVTDLKITLKATTLSTNNIVDLQAIVPAATVASILIEIVKTVEKISDSVNELANLAHFKTVDATVSPELKVQPHNLLHRGSVQPVLDGEISNHVVIDIDEASDSAENSKENDGNISKAAKKGERVEIV</sequence>
<evidence type="ECO:0000313" key="1">
    <source>
        <dbReference type="EMBL" id="KAJ0027855.1"/>
    </source>
</evidence>
<protein>
    <submittedName>
        <fullName evidence="1">Uncharacterized protein</fullName>
    </submittedName>
</protein>
<name>A0ACC0Y168_9ROSI</name>
<accession>A0ACC0Y168</accession>
<organism evidence="1 2">
    <name type="scientific">Pistacia integerrima</name>
    <dbReference type="NCBI Taxonomy" id="434235"/>
    <lineage>
        <taxon>Eukaryota</taxon>
        <taxon>Viridiplantae</taxon>
        <taxon>Streptophyta</taxon>
        <taxon>Embryophyta</taxon>
        <taxon>Tracheophyta</taxon>
        <taxon>Spermatophyta</taxon>
        <taxon>Magnoliopsida</taxon>
        <taxon>eudicotyledons</taxon>
        <taxon>Gunneridae</taxon>
        <taxon>Pentapetalae</taxon>
        <taxon>rosids</taxon>
        <taxon>malvids</taxon>
        <taxon>Sapindales</taxon>
        <taxon>Anacardiaceae</taxon>
        <taxon>Pistacia</taxon>
    </lineage>
</organism>
<gene>
    <name evidence="1" type="ORF">Pint_36165</name>
</gene>